<proteinExistence type="predicted"/>
<dbReference type="EMBL" id="CAIF01000077">
    <property type="protein sequence ID" value="CCH43413.1"/>
    <property type="molecule type" value="Genomic_DNA"/>
</dbReference>
<protein>
    <submittedName>
        <fullName evidence="3">Bud site selection protein</fullName>
    </submittedName>
</protein>
<evidence type="ECO:0000259" key="2">
    <source>
        <dbReference type="SMART" id="SM00325"/>
    </source>
</evidence>
<dbReference type="Proteomes" id="UP000009328">
    <property type="component" value="Unassembled WGS sequence"/>
</dbReference>
<dbReference type="GO" id="GO:0005085">
    <property type="term" value="F:guanyl-nucleotide exchange factor activity"/>
    <property type="evidence" value="ECO:0007669"/>
    <property type="project" value="InterPro"/>
</dbReference>
<dbReference type="InterPro" id="IPR021895">
    <property type="entry name" value="Bud3_N"/>
</dbReference>
<dbReference type="eggNOG" id="ENOG502QSNK">
    <property type="taxonomic scope" value="Eukaryota"/>
</dbReference>
<comment type="caution">
    <text evidence="3">The sequence shown here is derived from an EMBL/GenBank/DDBJ whole genome shotgun (WGS) entry which is preliminary data.</text>
</comment>
<reference evidence="3 4" key="1">
    <citation type="journal article" date="2012" name="Eukaryot. Cell">
        <title>Draft genome sequence of Wickerhamomyces ciferrii NRRL Y-1031 F-60-10.</title>
        <authorList>
            <person name="Schneider J."/>
            <person name="Andrea H."/>
            <person name="Blom J."/>
            <person name="Jaenicke S."/>
            <person name="Ruckert C."/>
            <person name="Schorsch C."/>
            <person name="Szczepanowski R."/>
            <person name="Farwick M."/>
            <person name="Goesmann A."/>
            <person name="Puhler A."/>
            <person name="Schaffer S."/>
            <person name="Tauch A."/>
            <person name="Kohler T."/>
            <person name="Brinkrolf K."/>
        </authorList>
    </citation>
    <scope>NUCLEOTIDE SEQUENCE [LARGE SCALE GENOMIC DNA]</scope>
    <source>
        <strain evidence="4">ATCC 14091 / BCRC 22168 / CBS 111 / JCM 3599 / NBRC 0793 / NRRL Y-1031 F-60-10</strain>
    </source>
</reference>
<accession>K0KQB2</accession>
<sequence length="1291" mass="147583">MDIDHHDTSKVDEVHQGFNTVKLNNNIFSNINNNHRTKNEWLDIFPSSAFFHGFDQILKDVIIMVYEDPDSKKISTVIFSSFGELCFNSLTLDNKSRFFVACENLQINHRKSNVRRALAITLLKTYSSIDYNLILNSTGLSNNNNNNIEWDETIAGEMASQMQLVKGLTPENIGSKLISLGYLQPHFIESTVLDVIYEDNPEIIESNNKLVYLLGEQVEQLFDPLTEYSPEDKIQLYQPPLNSTTTPNKDDGLSNSICNELLKFQENQTKILINFLQNFVIPLRVKVLNNEFQDLNIEKFNQIFPPTIDEITRINCILLEALQTAIEFGSFEIVKACGLTLPHFYKAYMRHESALKLFSSYLKKFCRDYPFEIQPNFSELKLETIMNSSINLTKFKLILERLINTKNWENDQENELVKFYYKNSVETIDSFAKDNLKPYSKRIFTPSGKVLTEIVDGVPSTLTYGWLNRKVVSVFDAKNLIDLKDDVIVLFNDYVIFASVDNDHDDNNNLLKPKISDIIMNSLMNEKPMKNIPNLKIRNWSMINDFEITTFNNNNLKIIFNKNGENNTLVYKVENSNKFLSLLNKAKILNKSTPFHLFKSLGLGFTIYSTAHEKSIYSKEISKSSIALFLNVDLNSKILIDYNLFAAISATYNDEDDTIILQNLDISSDFNKYTINSSDFSNFIPEILSSLELQRHNYKNSKLLEILINSNNYLLKSSIESNSSSFAKNRRISSSSQPVSRRSSYVGLSRSSTRNTSINYNKPLPEIKNLKEPTKKEVPEKTIKTGNDSLKKNNSLKKNKLKNRLSQIFSSKKSKKLNDSSSETKNLTNNTKIISQPQQSTNNFHPIEKKIQNFSDDDESEIENDLLNSSMEDCTTFESSMTPIFDDDDYQDDQLDISPNIETLRQGYKSENWLLSRDNSSRNFALRVTSIGSQISNKEINSKTRNLNEDNFSNQLKNPKIPENLIFESPPQIPNNQILSNQSSPYVPSPGTTNSIIPSSPENISEKPILGTAIAEPLLKPIQRPIAKHFSINNKNKSKNNNESNDDDSIKPRSNNLMNEQIQQNNEQNSQNFQDSESSISNKIPTFNSLDDDFNVNILKIGYESLEDLDDENNQIEDVFYTPKSITGDFPQFETLEPQSQHSFDYLSTDPRSKHSGGIILNKAFDQVQTEPLNEQLNFNNRQQLPNEPSLTEHLDTESTENFELNSLIWASPSLLNSRLYEDSQGLNIVNDESFGYLAGVLDNSVIINEGLKNSETFKTLPRSFSSIKYLGAYIDNDTPISKELYEFLDE</sequence>
<dbReference type="InParanoid" id="K0KQB2"/>
<dbReference type="SMART" id="SM00325">
    <property type="entry name" value="RhoGEF"/>
    <property type="match status" value="1"/>
</dbReference>
<evidence type="ECO:0000313" key="4">
    <source>
        <dbReference type="Proteomes" id="UP000009328"/>
    </source>
</evidence>
<feature type="region of interest" description="Disordered" evidence="1">
    <location>
        <begin position="1030"/>
        <end position="1054"/>
    </location>
</feature>
<gene>
    <name evidence="3" type="ORF">BN7_2961</name>
</gene>
<keyword evidence="4" id="KW-1185">Reference proteome</keyword>
<feature type="compositionally biased region" description="Low complexity" evidence="1">
    <location>
        <begin position="1033"/>
        <end position="1043"/>
    </location>
</feature>
<feature type="compositionally biased region" description="Polar residues" evidence="1">
    <location>
        <begin position="823"/>
        <end position="844"/>
    </location>
</feature>
<dbReference type="HOGENOM" id="CLU_262229_0_0_1"/>
<feature type="region of interest" description="Disordered" evidence="1">
    <location>
        <begin position="726"/>
        <end position="844"/>
    </location>
</feature>
<evidence type="ECO:0000256" key="1">
    <source>
        <dbReference type="SAM" id="MobiDB-lite"/>
    </source>
</evidence>
<dbReference type="InterPro" id="IPR000219">
    <property type="entry name" value="DH_dom"/>
</dbReference>
<evidence type="ECO:0000313" key="3">
    <source>
        <dbReference type="EMBL" id="CCH43413.1"/>
    </source>
</evidence>
<feature type="compositionally biased region" description="Basic and acidic residues" evidence="1">
    <location>
        <begin position="768"/>
        <end position="783"/>
    </location>
</feature>
<feature type="region of interest" description="Disordered" evidence="1">
    <location>
        <begin position="966"/>
        <end position="1003"/>
    </location>
</feature>
<dbReference type="STRING" id="1206466.K0KQB2"/>
<organism evidence="3 4">
    <name type="scientific">Wickerhamomyces ciferrii (strain ATCC 14091 / BCRC 22168 / CBS 111 / JCM 3599 / NBRC 0793 / NRRL Y-1031 F-60-10)</name>
    <name type="common">Yeast</name>
    <name type="synonym">Pichia ciferrii</name>
    <dbReference type="NCBI Taxonomy" id="1206466"/>
    <lineage>
        <taxon>Eukaryota</taxon>
        <taxon>Fungi</taxon>
        <taxon>Dikarya</taxon>
        <taxon>Ascomycota</taxon>
        <taxon>Saccharomycotina</taxon>
        <taxon>Saccharomycetes</taxon>
        <taxon>Phaffomycetales</taxon>
        <taxon>Wickerhamomycetaceae</taxon>
        <taxon>Wickerhamomyces</taxon>
    </lineage>
</organism>
<dbReference type="Pfam" id="PF12015">
    <property type="entry name" value="Bud3_N"/>
    <property type="match status" value="1"/>
</dbReference>
<dbReference type="Pfam" id="PF25351">
    <property type="entry name" value="PH_BUD3_C"/>
    <property type="match status" value="1"/>
</dbReference>
<feature type="domain" description="DH" evidence="2">
    <location>
        <begin position="257"/>
        <end position="433"/>
    </location>
</feature>
<feature type="compositionally biased region" description="Low complexity" evidence="1">
    <location>
        <begin position="994"/>
        <end position="1003"/>
    </location>
</feature>
<feature type="compositionally biased region" description="Basic residues" evidence="1">
    <location>
        <begin position="794"/>
        <end position="803"/>
    </location>
</feature>
<feature type="compositionally biased region" description="Polar residues" evidence="1">
    <location>
        <begin position="749"/>
        <end position="760"/>
    </location>
</feature>
<dbReference type="FunCoup" id="K0KQB2">
    <property type="interactions" value="162"/>
</dbReference>
<name>K0KQB2_WICCF</name>
<feature type="compositionally biased region" description="Polar residues" evidence="1">
    <location>
        <begin position="974"/>
        <end position="993"/>
    </location>
</feature>
<dbReference type="InterPro" id="IPR057454">
    <property type="entry name" value="Bud3_C"/>
</dbReference>
<feature type="compositionally biased region" description="Low complexity" evidence="1">
    <location>
        <begin position="732"/>
        <end position="744"/>
    </location>
</feature>